<accession>A0A0B6Y7Y6</accession>
<evidence type="ECO:0000313" key="1">
    <source>
        <dbReference type="EMBL" id="CEK51570.1"/>
    </source>
</evidence>
<protein>
    <submittedName>
        <fullName evidence="1">Uncharacterized protein</fullName>
    </submittedName>
</protein>
<dbReference type="AlphaFoldDB" id="A0A0B6Y7Y6"/>
<reference evidence="1" key="1">
    <citation type="submission" date="2014-12" db="EMBL/GenBank/DDBJ databases">
        <title>Insight into the proteome of Arion vulgaris.</title>
        <authorList>
            <person name="Aradska J."/>
            <person name="Bulat T."/>
            <person name="Smidak R."/>
            <person name="Sarate P."/>
            <person name="Gangsoo J."/>
            <person name="Sialana F."/>
            <person name="Bilban M."/>
            <person name="Lubec G."/>
        </authorList>
    </citation>
    <scope>NUCLEOTIDE SEQUENCE</scope>
    <source>
        <tissue evidence="1">Skin</tissue>
    </source>
</reference>
<sequence>MERKHSEGSELASSTSQSKLSAGFLMLYHATNSDIQSVQDNCNPIDNSKV</sequence>
<organism evidence="1">
    <name type="scientific">Arion vulgaris</name>
    <dbReference type="NCBI Taxonomy" id="1028688"/>
    <lineage>
        <taxon>Eukaryota</taxon>
        <taxon>Metazoa</taxon>
        <taxon>Spiralia</taxon>
        <taxon>Lophotrochozoa</taxon>
        <taxon>Mollusca</taxon>
        <taxon>Gastropoda</taxon>
        <taxon>Heterobranchia</taxon>
        <taxon>Euthyneura</taxon>
        <taxon>Panpulmonata</taxon>
        <taxon>Eupulmonata</taxon>
        <taxon>Stylommatophora</taxon>
        <taxon>Helicina</taxon>
        <taxon>Arionoidea</taxon>
        <taxon>Arionidae</taxon>
        <taxon>Arion</taxon>
    </lineage>
</organism>
<name>A0A0B6Y7Y6_9EUPU</name>
<proteinExistence type="predicted"/>
<dbReference type="EMBL" id="HACG01004705">
    <property type="protein sequence ID" value="CEK51570.1"/>
    <property type="molecule type" value="Transcribed_RNA"/>
</dbReference>
<feature type="non-terminal residue" evidence="1">
    <location>
        <position position="50"/>
    </location>
</feature>
<gene>
    <name evidence="1" type="primary">ORF13769</name>
</gene>